<evidence type="ECO:0000313" key="3">
    <source>
        <dbReference type="Proteomes" id="UP001299970"/>
    </source>
</evidence>
<accession>A0ABS9TGA6</accession>
<organism evidence="2 3">
    <name type="scientific">Pseudonocardia alaniniphila</name>
    <dbReference type="NCBI Taxonomy" id="75291"/>
    <lineage>
        <taxon>Bacteria</taxon>
        <taxon>Bacillati</taxon>
        <taxon>Actinomycetota</taxon>
        <taxon>Actinomycetes</taxon>
        <taxon>Pseudonocardiales</taxon>
        <taxon>Pseudonocardiaceae</taxon>
        <taxon>Pseudonocardia</taxon>
    </lineage>
</organism>
<dbReference type="Proteomes" id="UP001299970">
    <property type="component" value="Unassembled WGS sequence"/>
</dbReference>
<sequence>MTTYAVAHMREVTIGPAIVEYLERIDATLEPFGGRFIVHGAETTVVEGEFPGHLIVLAFPTRQQAQDWYDSPAYRAILPLRTENSIADVLLVDGVGPDHKATDVLRAPVSAPPAAAQA</sequence>
<dbReference type="PANTHER" id="PTHR41521">
    <property type="match status" value="1"/>
</dbReference>
<comment type="caution">
    <text evidence="2">The sequence shown here is derived from an EMBL/GenBank/DDBJ whole genome shotgun (WGS) entry which is preliminary data.</text>
</comment>
<keyword evidence="3" id="KW-1185">Reference proteome</keyword>
<dbReference type="PANTHER" id="PTHR41521:SF4">
    <property type="entry name" value="BLR0684 PROTEIN"/>
    <property type="match status" value="1"/>
</dbReference>
<dbReference type="Pfam" id="PF07045">
    <property type="entry name" value="DUF1330"/>
    <property type="match status" value="1"/>
</dbReference>
<protein>
    <submittedName>
        <fullName evidence="2">DUF1330 domain-containing protein</fullName>
    </submittedName>
</protein>
<evidence type="ECO:0000313" key="2">
    <source>
        <dbReference type="EMBL" id="MCH6167561.1"/>
    </source>
</evidence>
<dbReference type="InterPro" id="IPR010753">
    <property type="entry name" value="DUF1330"/>
</dbReference>
<evidence type="ECO:0000259" key="1">
    <source>
        <dbReference type="Pfam" id="PF07045"/>
    </source>
</evidence>
<dbReference type="RefSeq" id="WP_241038003.1">
    <property type="nucleotide sequence ID" value="NZ_BAAAJF010000003.1"/>
</dbReference>
<proteinExistence type="predicted"/>
<dbReference type="InterPro" id="IPR011008">
    <property type="entry name" value="Dimeric_a/b-barrel"/>
</dbReference>
<gene>
    <name evidence="2" type="ORF">MMF94_17895</name>
</gene>
<dbReference type="EMBL" id="JAKXMK010000015">
    <property type="protein sequence ID" value="MCH6167561.1"/>
    <property type="molecule type" value="Genomic_DNA"/>
</dbReference>
<feature type="domain" description="DUF1330" evidence="1">
    <location>
        <begin position="3"/>
        <end position="95"/>
    </location>
</feature>
<name>A0ABS9TGA6_9PSEU</name>
<dbReference type="SUPFAM" id="SSF54909">
    <property type="entry name" value="Dimeric alpha+beta barrel"/>
    <property type="match status" value="1"/>
</dbReference>
<dbReference type="Gene3D" id="3.30.70.100">
    <property type="match status" value="1"/>
</dbReference>
<reference evidence="2 3" key="1">
    <citation type="submission" date="2022-03" db="EMBL/GenBank/DDBJ databases">
        <title>Pseudonocardia alaer sp. nov., a novel actinomycete isolated from reed forest soil.</title>
        <authorList>
            <person name="Wang L."/>
        </authorList>
    </citation>
    <scope>NUCLEOTIDE SEQUENCE [LARGE SCALE GENOMIC DNA]</scope>
    <source>
        <strain evidence="2 3">Y-16303</strain>
    </source>
</reference>